<organism evidence="1">
    <name type="scientific">viral metagenome</name>
    <dbReference type="NCBI Taxonomy" id="1070528"/>
    <lineage>
        <taxon>unclassified sequences</taxon>
        <taxon>metagenomes</taxon>
        <taxon>organismal metagenomes</taxon>
    </lineage>
</organism>
<name>A0A6C0AMQ7_9ZZZZ</name>
<proteinExistence type="predicted"/>
<sequence length="146" mass="17147">MKWLLFTNIETDIKNNITRMRCCLTEYNFNRLVFIKDYSVNSENTISFIESEIIMNLNNNVALKDNVYLVCNLKSSIINDNKLVSKKMTILEKRIKETIDLSSFCILMDTYRLYINNDNVGKCLYTVYGIDNCFNCIDDIKNDITF</sequence>
<dbReference type="EMBL" id="MN740719">
    <property type="protein sequence ID" value="QHS80783.1"/>
    <property type="molecule type" value="Genomic_DNA"/>
</dbReference>
<reference evidence="1" key="1">
    <citation type="journal article" date="2020" name="Nature">
        <title>Giant virus diversity and host interactions through global metagenomics.</title>
        <authorList>
            <person name="Schulz F."/>
            <person name="Roux S."/>
            <person name="Paez-Espino D."/>
            <person name="Jungbluth S."/>
            <person name="Walsh D.A."/>
            <person name="Denef V.J."/>
            <person name="McMahon K.D."/>
            <person name="Konstantinidis K.T."/>
            <person name="Eloe-Fadrosh E.A."/>
            <person name="Kyrpides N.C."/>
            <person name="Woyke T."/>
        </authorList>
    </citation>
    <scope>NUCLEOTIDE SEQUENCE</scope>
    <source>
        <strain evidence="1">GVMAG-S-1091796-13</strain>
    </source>
</reference>
<dbReference type="AlphaFoldDB" id="A0A6C0AMQ7"/>
<protein>
    <submittedName>
        <fullName evidence="1">Uncharacterized protein</fullName>
    </submittedName>
</protein>
<accession>A0A6C0AMQ7</accession>
<evidence type="ECO:0000313" key="1">
    <source>
        <dbReference type="EMBL" id="QHS80783.1"/>
    </source>
</evidence>